<comment type="catalytic activity">
    <reaction evidence="5">
        <text>D-glucose + ATP = D-glucose 6-phosphate + ADP + H(+)</text>
        <dbReference type="Rhea" id="RHEA:17825"/>
        <dbReference type="ChEBI" id="CHEBI:4167"/>
        <dbReference type="ChEBI" id="CHEBI:15378"/>
        <dbReference type="ChEBI" id="CHEBI:30616"/>
        <dbReference type="ChEBI" id="CHEBI:61548"/>
        <dbReference type="ChEBI" id="CHEBI:456216"/>
        <dbReference type="EC" id="2.7.1.1"/>
    </reaction>
    <physiologicalReaction direction="left-to-right" evidence="5">
        <dbReference type="Rhea" id="RHEA:17826"/>
    </physiologicalReaction>
</comment>
<reference evidence="8" key="1">
    <citation type="submission" date="2025-08" db="UniProtKB">
        <authorList>
            <consortium name="Ensembl"/>
        </authorList>
    </citation>
    <scope>IDENTIFICATION</scope>
</reference>
<comment type="catalytic activity">
    <reaction evidence="4">
        <text>a D-hexose + ATP = a D-hexose 6-phosphate + ADP + H(+)</text>
        <dbReference type="Rhea" id="RHEA:22740"/>
        <dbReference type="ChEBI" id="CHEBI:4194"/>
        <dbReference type="ChEBI" id="CHEBI:15378"/>
        <dbReference type="ChEBI" id="CHEBI:30616"/>
        <dbReference type="ChEBI" id="CHEBI:229467"/>
        <dbReference type="ChEBI" id="CHEBI:456216"/>
        <dbReference type="EC" id="2.7.1.1"/>
    </reaction>
    <physiologicalReaction direction="left-to-right" evidence="4">
        <dbReference type="Rhea" id="RHEA:22741"/>
    </physiologicalReaction>
</comment>
<sequence>MEAGARRHLLTVCVQVQRYLERFHLSLERLQDVSARLKKDLVRGLGKHSHQRAPVKMLPTFVRATPDGTENGDFLALDLGGTNFRVLHVRVVEEEQRVLKMDSQICAIPQEMMLGPGEELFNHIAACLGDFLVSRGLKGQTLPLGFTFSFPCEQKEIDKSILIRWTKGFRCSGVEGQDVVKLLREAIHRRRVNNPVSTTTTSYLKTTEQFISLYFTLFQVIHNCSNVSLNAVAAGNISASFIYLSCKLLRFSE</sequence>
<dbReference type="EC" id="2.7.1.-" evidence="6"/>
<dbReference type="Proteomes" id="UP000261620">
    <property type="component" value="Unplaced"/>
</dbReference>
<dbReference type="UniPathway" id="UPA00242"/>
<dbReference type="PANTHER" id="PTHR19443:SF84">
    <property type="entry name" value="PHOSPHOTRANSFERASE"/>
    <property type="match status" value="1"/>
</dbReference>
<dbReference type="AlphaFoldDB" id="A0A3Q3X7E1"/>
<name>A0A3Q3X7E1_MOLML</name>
<dbReference type="InterPro" id="IPR001312">
    <property type="entry name" value="Hexokinase"/>
</dbReference>
<evidence type="ECO:0000256" key="6">
    <source>
        <dbReference type="RuleBase" id="RU362007"/>
    </source>
</evidence>
<dbReference type="GO" id="GO:0006006">
    <property type="term" value="P:glucose metabolic process"/>
    <property type="evidence" value="ECO:0007669"/>
    <property type="project" value="TreeGrafter"/>
</dbReference>
<proteinExistence type="inferred from homology"/>
<dbReference type="Ensembl" id="ENSMMOT00000021700.1">
    <property type="protein sequence ID" value="ENSMMOP00000021344.1"/>
    <property type="gene ID" value="ENSMMOG00000016076.1"/>
</dbReference>
<evidence type="ECO:0000256" key="5">
    <source>
        <dbReference type="ARBA" id="ARBA00048160"/>
    </source>
</evidence>
<evidence type="ECO:0000256" key="1">
    <source>
        <dbReference type="ARBA" id="ARBA00004888"/>
    </source>
</evidence>
<dbReference type="GO" id="GO:0004340">
    <property type="term" value="F:glucokinase activity"/>
    <property type="evidence" value="ECO:0007669"/>
    <property type="project" value="TreeGrafter"/>
</dbReference>
<keyword evidence="6" id="KW-0808">Transferase</keyword>
<comment type="similarity">
    <text evidence="6">Belongs to the hexokinase family.</text>
</comment>
<evidence type="ECO:0000259" key="7">
    <source>
        <dbReference type="Pfam" id="PF00349"/>
    </source>
</evidence>
<dbReference type="PANTHER" id="PTHR19443">
    <property type="entry name" value="HEXOKINASE"/>
    <property type="match status" value="1"/>
</dbReference>
<dbReference type="InterPro" id="IPR019807">
    <property type="entry name" value="Hexokinase_BS"/>
</dbReference>
<comment type="pathway">
    <text evidence="2">Carbohydrate metabolism; hexose metabolism.</text>
</comment>
<dbReference type="GO" id="GO:0005524">
    <property type="term" value="F:ATP binding"/>
    <property type="evidence" value="ECO:0007669"/>
    <property type="project" value="UniProtKB-UniRule"/>
</dbReference>
<dbReference type="GO" id="GO:0005536">
    <property type="term" value="F:D-glucose binding"/>
    <property type="evidence" value="ECO:0007669"/>
    <property type="project" value="InterPro"/>
</dbReference>
<evidence type="ECO:0000313" key="8">
    <source>
        <dbReference type="Ensembl" id="ENSMMOP00000021344.1"/>
    </source>
</evidence>
<reference evidence="8" key="2">
    <citation type="submission" date="2025-09" db="UniProtKB">
        <authorList>
            <consortium name="Ensembl"/>
        </authorList>
    </citation>
    <scope>IDENTIFICATION</scope>
</reference>
<dbReference type="Pfam" id="PF00349">
    <property type="entry name" value="Hexokinase_1"/>
    <property type="match status" value="1"/>
</dbReference>
<dbReference type="PROSITE" id="PS00378">
    <property type="entry name" value="HEXOKINASE_1"/>
    <property type="match status" value="1"/>
</dbReference>
<dbReference type="PROSITE" id="PS51748">
    <property type="entry name" value="HEXOKINASE_2"/>
    <property type="match status" value="1"/>
</dbReference>
<dbReference type="InterPro" id="IPR043129">
    <property type="entry name" value="ATPase_NBD"/>
</dbReference>
<dbReference type="SUPFAM" id="SSF53067">
    <property type="entry name" value="Actin-like ATPase domain"/>
    <property type="match status" value="1"/>
</dbReference>
<dbReference type="PRINTS" id="PR00475">
    <property type="entry name" value="HEXOKINASE"/>
</dbReference>
<dbReference type="InterPro" id="IPR022672">
    <property type="entry name" value="Hexokinase_N"/>
</dbReference>
<keyword evidence="3 6" id="KW-0324">Glycolysis</keyword>
<keyword evidence="6" id="KW-0547">Nucleotide-binding</keyword>
<evidence type="ECO:0000256" key="3">
    <source>
        <dbReference type="ARBA" id="ARBA00023152"/>
    </source>
</evidence>
<dbReference type="FunFam" id="3.30.420.40:FF:000095">
    <property type="entry name" value="Phosphotransferase"/>
    <property type="match status" value="1"/>
</dbReference>
<dbReference type="GO" id="GO:0005739">
    <property type="term" value="C:mitochondrion"/>
    <property type="evidence" value="ECO:0007669"/>
    <property type="project" value="TreeGrafter"/>
</dbReference>
<evidence type="ECO:0000256" key="2">
    <source>
        <dbReference type="ARBA" id="ARBA00005028"/>
    </source>
</evidence>
<keyword evidence="6" id="KW-0067">ATP-binding</keyword>
<dbReference type="GO" id="GO:0006096">
    <property type="term" value="P:glycolytic process"/>
    <property type="evidence" value="ECO:0007669"/>
    <property type="project" value="UniProtKB-KW"/>
</dbReference>
<comment type="pathway">
    <text evidence="1">Carbohydrate degradation; glycolysis; D-glyceraldehyde 3-phosphate and glycerone phosphate from D-glucose: step 1/4.</text>
</comment>
<keyword evidence="6" id="KW-0418">Kinase</keyword>
<accession>A0A3Q3X7E1</accession>
<organism evidence="8 9">
    <name type="scientific">Mola mola</name>
    <name type="common">Ocean sunfish</name>
    <name type="synonym">Tetraodon mola</name>
    <dbReference type="NCBI Taxonomy" id="94237"/>
    <lineage>
        <taxon>Eukaryota</taxon>
        <taxon>Metazoa</taxon>
        <taxon>Chordata</taxon>
        <taxon>Craniata</taxon>
        <taxon>Vertebrata</taxon>
        <taxon>Euteleostomi</taxon>
        <taxon>Actinopterygii</taxon>
        <taxon>Neopterygii</taxon>
        <taxon>Teleostei</taxon>
        <taxon>Neoteleostei</taxon>
        <taxon>Acanthomorphata</taxon>
        <taxon>Eupercaria</taxon>
        <taxon>Tetraodontiformes</taxon>
        <taxon>Molidae</taxon>
        <taxon>Mola</taxon>
    </lineage>
</organism>
<evidence type="ECO:0000256" key="4">
    <source>
        <dbReference type="ARBA" id="ARBA00044613"/>
    </source>
</evidence>
<evidence type="ECO:0000313" key="9">
    <source>
        <dbReference type="Proteomes" id="UP000261620"/>
    </source>
</evidence>
<dbReference type="GO" id="GO:0001678">
    <property type="term" value="P:intracellular glucose homeostasis"/>
    <property type="evidence" value="ECO:0007669"/>
    <property type="project" value="InterPro"/>
</dbReference>
<feature type="domain" description="Hexokinase N-terminal" evidence="7">
    <location>
        <begin position="16"/>
        <end position="193"/>
    </location>
</feature>
<protein>
    <recommendedName>
        <fullName evidence="6">Phosphotransferase</fullName>
        <ecNumber evidence="6">2.7.1.-</ecNumber>
    </recommendedName>
</protein>
<dbReference type="GO" id="GO:0005829">
    <property type="term" value="C:cytosol"/>
    <property type="evidence" value="ECO:0007669"/>
    <property type="project" value="TreeGrafter"/>
</dbReference>
<dbReference type="Gene3D" id="3.30.420.40">
    <property type="match status" value="1"/>
</dbReference>
<keyword evidence="9" id="KW-1185">Reference proteome</keyword>
<dbReference type="Gene3D" id="3.40.367.20">
    <property type="match status" value="1"/>
</dbReference>
<dbReference type="GO" id="GO:0008865">
    <property type="term" value="F:fructokinase activity"/>
    <property type="evidence" value="ECO:0007669"/>
    <property type="project" value="TreeGrafter"/>
</dbReference>